<accession>A0ABW7N775</accession>
<protein>
    <submittedName>
        <fullName evidence="1">Uncharacterized protein</fullName>
    </submittedName>
</protein>
<dbReference type="Proteomes" id="UP001610063">
    <property type="component" value="Unassembled WGS sequence"/>
</dbReference>
<proteinExistence type="predicted"/>
<name>A0ABW7N775_9BACT</name>
<sequence length="210" mass="22756">MISENIQLNSALYIAMRHFEQNGTLPTPCPAGITVHRQGVIKLDYGYSGNTIGSVYIKQGNYLLTEVECPGTGPTPVDYNYPNDLSALAKYQNYITALSSPDLTKNKNAVPAIILMTSECCRSLLVEAAFSALFTNNQDFTASAFGGIDCAIHIYNHTLMAPGKNPSQPLVTQDYLQYITSNLFTGDVNNTKASINALAEYISTSGIKVP</sequence>
<reference evidence="1 2" key="1">
    <citation type="journal article" date="2013" name="Int. J. Syst. Evol. Microbiol.">
        <title>Marinoscillum luteum sp. nov., isolated from marine sediment.</title>
        <authorList>
            <person name="Cha I.T."/>
            <person name="Park S.J."/>
            <person name="Kim S.J."/>
            <person name="Kim J.G."/>
            <person name="Jung M.Y."/>
            <person name="Shin K.S."/>
            <person name="Kwon K.K."/>
            <person name="Yang S.H."/>
            <person name="Seo Y.S."/>
            <person name="Rhee S.K."/>
        </authorList>
    </citation>
    <scope>NUCLEOTIDE SEQUENCE [LARGE SCALE GENOMIC DNA]</scope>
    <source>
        <strain evidence="1 2">KCTC 23939</strain>
    </source>
</reference>
<dbReference type="EMBL" id="JBIPKE010000015">
    <property type="protein sequence ID" value="MFH6983463.1"/>
    <property type="molecule type" value="Genomic_DNA"/>
</dbReference>
<keyword evidence="2" id="KW-1185">Reference proteome</keyword>
<evidence type="ECO:0000313" key="1">
    <source>
        <dbReference type="EMBL" id="MFH6983463.1"/>
    </source>
</evidence>
<comment type="caution">
    <text evidence="1">The sequence shown here is derived from an EMBL/GenBank/DDBJ whole genome shotgun (WGS) entry which is preliminary data.</text>
</comment>
<organism evidence="1 2">
    <name type="scientific">Marinoscillum luteum</name>
    <dbReference type="NCBI Taxonomy" id="861051"/>
    <lineage>
        <taxon>Bacteria</taxon>
        <taxon>Pseudomonadati</taxon>
        <taxon>Bacteroidota</taxon>
        <taxon>Cytophagia</taxon>
        <taxon>Cytophagales</taxon>
        <taxon>Reichenbachiellaceae</taxon>
        <taxon>Marinoscillum</taxon>
    </lineage>
</organism>
<evidence type="ECO:0000313" key="2">
    <source>
        <dbReference type="Proteomes" id="UP001610063"/>
    </source>
</evidence>
<dbReference type="RefSeq" id="WP_395417025.1">
    <property type="nucleotide sequence ID" value="NZ_JBIPKE010000015.1"/>
</dbReference>
<gene>
    <name evidence="1" type="ORF">ACHKAR_08445</name>
</gene>